<reference evidence="3" key="3">
    <citation type="submission" date="2016-03" db="UniProtKB">
        <authorList>
            <consortium name="EnsemblProtists"/>
        </authorList>
    </citation>
    <scope>IDENTIFICATION</scope>
</reference>
<dbReference type="HOGENOM" id="CLU_381960_0_0_1"/>
<dbReference type="KEGG" id="gtt:GUITHDRAFT_142087"/>
<evidence type="ECO:0000256" key="1">
    <source>
        <dbReference type="SAM" id="SignalP"/>
    </source>
</evidence>
<dbReference type="PaxDb" id="55529-EKX41399"/>
<gene>
    <name evidence="2" type="ORF">GUITHDRAFT_142087</name>
</gene>
<feature type="chain" id="PRO_5008770693" evidence="1">
    <location>
        <begin position="20"/>
        <end position="725"/>
    </location>
</feature>
<sequence length="725" mass="80015">MAGGVKVLLLLAMGELAHSDLSTYRYAKITWTSCEQGFYDPLFPDTCKDSSSPLDIGVTVSAAWDIRDLSETSMILLSDALQAKQKFLTDPASAKLSLTRGDPMGKYRKIGYRTLDATSTTDVDCSRDKNCDATNYYLRIDHLSPDGNVIFCRFSFTASLSPQGTVHLLQFEGCCRLDRYTYENLNLAASTSKSNFEISATVITDGVAPLQTRSPQISSPYLVELTSTTPICTPPSFPIQAFHPLDQYKDSLGDLWWVAKIEVMSAASCGATPANKDRCSSAIIDFLIHVQVLPITTMYSLPAVANPDSFLSPRTTRNQYFSIQCNTEDFEFSSVKTRTLRIGFRNPAMPSSNNSLDWIFQNNDFPSIGISPVKWANNYGYVDLTWRPHCEDPSQQTCSADCVSCCGELNCTIPNNATCCRRAHAIRGASFQMDVKAITQDYVQRVDVNFSFPEAVLPVPTTIQKKWGCDTGQVTVRFSYAQGQDSMTGIYKICYQAVQVSDPLVNNELWARFYGGSYTQNSCLVCIALRIESEPFFVETTLLQQGSTDNSVTIPLAVGRTLRINLLAAYNMGGSTASLDIFPLSEPGLPSGGVLSATKQVNLTGSAVPTAFQRSFDFTPHVGQQAQTFSVCFAAKRTDIALQTPLNRCYIIQVYEATVFWKVEKVGTSNVIELRYLRDTVTVGCPVSYFLYAKSQFYNIELEPDFNSTCDGCALNETYVASVAQ</sequence>
<evidence type="ECO:0000313" key="3">
    <source>
        <dbReference type="EnsemblProtists" id="EKX41399"/>
    </source>
</evidence>
<organism evidence="2">
    <name type="scientific">Guillardia theta (strain CCMP2712)</name>
    <name type="common">Cryptophyte</name>
    <dbReference type="NCBI Taxonomy" id="905079"/>
    <lineage>
        <taxon>Eukaryota</taxon>
        <taxon>Cryptophyceae</taxon>
        <taxon>Pyrenomonadales</taxon>
        <taxon>Geminigeraceae</taxon>
        <taxon>Guillardia</taxon>
    </lineage>
</organism>
<dbReference type="EMBL" id="JH993024">
    <property type="protein sequence ID" value="EKX41399.1"/>
    <property type="molecule type" value="Genomic_DNA"/>
</dbReference>
<keyword evidence="4" id="KW-1185">Reference proteome</keyword>
<protein>
    <submittedName>
        <fullName evidence="2 3">Uncharacterized protein</fullName>
    </submittedName>
</protein>
<reference evidence="2 4" key="1">
    <citation type="journal article" date="2012" name="Nature">
        <title>Algal genomes reveal evolutionary mosaicism and the fate of nucleomorphs.</title>
        <authorList>
            <consortium name="DOE Joint Genome Institute"/>
            <person name="Curtis B.A."/>
            <person name="Tanifuji G."/>
            <person name="Burki F."/>
            <person name="Gruber A."/>
            <person name="Irimia M."/>
            <person name="Maruyama S."/>
            <person name="Arias M.C."/>
            <person name="Ball S.G."/>
            <person name="Gile G.H."/>
            <person name="Hirakawa Y."/>
            <person name="Hopkins J.F."/>
            <person name="Kuo A."/>
            <person name="Rensing S.A."/>
            <person name="Schmutz J."/>
            <person name="Symeonidi A."/>
            <person name="Elias M."/>
            <person name="Eveleigh R.J."/>
            <person name="Herman E.K."/>
            <person name="Klute M.J."/>
            <person name="Nakayama T."/>
            <person name="Obornik M."/>
            <person name="Reyes-Prieto A."/>
            <person name="Armbrust E.V."/>
            <person name="Aves S.J."/>
            <person name="Beiko R.G."/>
            <person name="Coutinho P."/>
            <person name="Dacks J.B."/>
            <person name="Durnford D.G."/>
            <person name="Fast N.M."/>
            <person name="Green B.R."/>
            <person name="Grisdale C.J."/>
            <person name="Hempel F."/>
            <person name="Henrissat B."/>
            <person name="Hoppner M.P."/>
            <person name="Ishida K."/>
            <person name="Kim E."/>
            <person name="Koreny L."/>
            <person name="Kroth P.G."/>
            <person name="Liu Y."/>
            <person name="Malik S.B."/>
            <person name="Maier U.G."/>
            <person name="McRose D."/>
            <person name="Mock T."/>
            <person name="Neilson J.A."/>
            <person name="Onodera N.T."/>
            <person name="Poole A.M."/>
            <person name="Pritham E.J."/>
            <person name="Richards T.A."/>
            <person name="Rocap G."/>
            <person name="Roy S.W."/>
            <person name="Sarai C."/>
            <person name="Schaack S."/>
            <person name="Shirato S."/>
            <person name="Slamovits C.H."/>
            <person name="Spencer D.F."/>
            <person name="Suzuki S."/>
            <person name="Worden A.Z."/>
            <person name="Zauner S."/>
            <person name="Barry K."/>
            <person name="Bell C."/>
            <person name="Bharti A.K."/>
            <person name="Crow J.A."/>
            <person name="Grimwood J."/>
            <person name="Kramer R."/>
            <person name="Lindquist E."/>
            <person name="Lucas S."/>
            <person name="Salamov A."/>
            <person name="McFadden G.I."/>
            <person name="Lane C.E."/>
            <person name="Keeling P.J."/>
            <person name="Gray M.W."/>
            <person name="Grigoriev I.V."/>
            <person name="Archibald J.M."/>
        </authorList>
    </citation>
    <scope>NUCLEOTIDE SEQUENCE</scope>
    <source>
        <strain evidence="2 4">CCMP2712</strain>
    </source>
</reference>
<feature type="signal peptide" evidence="1">
    <location>
        <begin position="1"/>
        <end position="19"/>
    </location>
</feature>
<dbReference type="Proteomes" id="UP000011087">
    <property type="component" value="Unassembled WGS sequence"/>
</dbReference>
<dbReference type="GeneID" id="17297972"/>
<evidence type="ECO:0000313" key="4">
    <source>
        <dbReference type="Proteomes" id="UP000011087"/>
    </source>
</evidence>
<dbReference type="RefSeq" id="XP_005828379.1">
    <property type="nucleotide sequence ID" value="XM_005828322.1"/>
</dbReference>
<proteinExistence type="predicted"/>
<reference evidence="4" key="2">
    <citation type="submission" date="2012-11" db="EMBL/GenBank/DDBJ databases">
        <authorList>
            <person name="Kuo A."/>
            <person name="Curtis B.A."/>
            <person name="Tanifuji G."/>
            <person name="Burki F."/>
            <person name="Gruber A."/>
            <person name="Irimia M."/>
            <person name="Maruyama S."/>
            <person name="Arias M.C."/>
            <person name="Ball S.G."/>
            <person name="Gile G.H."/>
            <person name="Hirakawa Y."/>
            <person name="Hopkins J.F."/>
            <person name="Rensing S.A."/>
            <person name="Schmutz J."/>
            <person name="Symeonidi A."/>
            <person name="Elias M."/>
            <person name="Eveleigh R.J."/>
            <person name="Herman E.K."/>
            <person name="Klute M.J."/>
            <person name="Nakayama T."/>
            <person name="Obornik M."/>
            <person name="Reyes-Prieto A."/>
            <person name="Armbrust E.V."/>
            <person name="Aves S.J."/>
            <person name="Beiko R.G."/>
            <person name="Coutinho P."/>
            <person name="Dacks J.B."/>
            <person name="Durnford D.G."/>
            <person name="Fast N.M."/>
            <person name="Green B.R."/>
            <person name="Grisdale C."/>
            <person name="Hempe F."/>
            <person name="Henrissat B."/>
            <person name="Hoppner M.P."/>
            <person name="Ishida K.-I."/>
            <person name="Kim E."/>
            <person name="Koreny L."/>
            <person name="Kroth P.G."/>
            <person name="Liu Y."/>
            <person name="Malik S.-B."/>
            <person name="Maier U.G."/>
            <person name="McRose D."/>
            <person name="Mock T."/>
            <person name="Neilson J.A."/>
            <person name="Onodera N.T."/>
            <person name="Poole A.M."/>
            <person name="Pritham E.J."/>
            <person name="Richards T.A."/>
            <person name="Rocap G."/>
            <person name="Roy S.W."/>
            <person name="Sarai C."/>
            <person name="Schaack S."/>
            <person name="Shirato S."/>
            <person name="Slamovits C.H."/>
            <person name="Spencer D.F."/>
            <person name="Suzuki S."/>
            <person name="Worden A.Z."/>
            <person name="Zauner S."/>
            <person name="Barry K."/>
            <person name="Bell C."/>
            <person name="Bharti A.K."/>
            <person name="Crow J.A."/>
            <person name="Grimwood J."/>
            <person name="Kramer R."/>
            <person name="Lindquist E."/>
            <person name="Lucas S."/>
            <person name="Salamov A."/>
            <person name="McFadden G.I."/>
            <person name="Lane C.E."/>
            <person name="Keeling P.J."/>
            <person name="Gray M.W."/>
            <person name="Grigoriev I.V."/>
            <person name="Archibald J.M."/>
        </authorList>
    </citation>
    <scope>NUCLEOTIDE SEQUENCE</scope>
    <source>
        <strain evidence="4">CCMP2712</strain>
    </source>
</reference>
<evidence type="ECO:0000313" key="2">
    <source>
        <dbReference type="EMBL" id="EKX41399.1"/>
    </source>
</evidence>
<accession>L1IZR6</accession>
<dbReference type="AlphaFoldDB" id="L1IZR6"/>
<keyword evidence="1" id="KW-0732">Signal</keyword>
<dbReference type="EnsemblProtists" id="EKX41399">
    <property type="protein sequence ID" value="EKX41399"/>
    <property type="gene ID" value="GUITHDRAFT_142087"/>
</dbReference>
<name>L1IZR6_GUITC</name>